<accession>A0ACB9N512</accession>
<keyword evidence="2" id="KW-1185">Reference proteome</keyword>
<comment type="caution">
    <text evidence="1">The sequence shown here is derived from an EMBL/GenBank/DDBJ whole genome shotgun (WGS) entry which is preliminary data.</text>
</comment>
<gene>
    <name evidence="1" type="ORF">MLD38_029577</name>
</gene>
<reference evidence="2" key="1">
    <citation type="journal article" date="2023" name="Front. Plant Sci.">
        <title>Chromosomal-level genome assembly of Melastoma candidum provides insights into trichome evolution.</title>
        <authorList>
            <person name="Zhong Y."/>
            <person name="Wu W."/>
            <person name="Sun C."/>
            <person name="Zou P."/>
            <person name="Liu Y."/>
            <person name="Dai S."/>
            <person name="Zhou R."/>
        </authorList>
    </citation>
    <scope>NUCLEOTIDE SEQUENCE [LARGE SCALE GENOMIC DNA]</scope>
</reference>
<dbReference type="Proteomes" id="UP001057402">
    <property type="component" value="Chromosome 8"/>
</dbReference>
<evidence type="ECO:0000313" key="1">
    <source>
        <dbReference type="EMBL" id="KAI4331386.1"/>
    </source>
</evidence>
<name>A0ACB9N512_9MYRT</name>
<evidence type="ECO:0000313" key="2">
    <source>
        <dbReference type="Proteomes" id="UP001057402"/>
    </source>
</evidence>
<sequence>MGWLSIKLLFTLVVVAASFMQRNPTARSLLAYDVAHVYLFNDIEYGPTLYAHCYSKDDDLGEQVLNWKESWDFSFGLDFFGGSEFYCRFKFNDESHLYPIYLQKRDQYNCFTCYWFITKNGPCRNPSNYTRNECHSWVGGVLG</sequence>
<proteinExistence type="predicted"/>
<dbReference type="EMBL" id="CM042887">
    <property type="protein sequence ID" value="KAI4331386.1"/>
    <property type="molecule type" value="Genomic_DNA"/>
</dbReference>
<protein>
    <submittedName>
        <fullName evidence="1">Uncharacterized protein</fullName>
    </submittedName>
</protein>
<organism evidence="1 2">
    <name type="scientific">Melastoma candidum</name>
    <dbReference type="NCBI Taxonomy" id="119954"/>
    <lineage>
        <taxon>Eukaryota</taxon>
        <taxon>Viridiplantae</taxon>
        <taxon>Streptophyta</taxon>
        <taxon>Embryophyta</taxon>
        <taxon>Tracheophyta</taxon>
        <taxon>Spermatophyta</taxon>
        <taxon>Magnoliopsida</taxon>
        <taxon>eudicotyledons</taxon>
        <taxon>Gunneridae</taxon>
        <taxon>Pentapetalae</taxon>
        <taxon>rosids</taxon>
        <taxon>malvids</taxon>
        <taxon>Myrtales</taxon>
        <taxon>Melastomataceae</taxon>
        <taxon>Melastomatoideae</taxon>
        <taxon>Melastomateae</taxon>
        <taxon>Melastoma</taxon>
    </lineage>
</organism>